<dbReference type="Proteomes" id="UP000004508">
    <property type="component" value="Unassembled WGS sequence"/>
</dbReference>
<dbReference type="PANTHER" id="PTHR44068:SF1">
    <property type="entry name" value="HYPOTHETICAL LOC100005854"/>
    <property type="match status" value="1"/>
</dbReference>
<dbReference type="FunCoup" id="D6THP8">
    <property type="interactions" value="25"/>
</dbReference>
<gene>
    <name evidence="3" type="ORF">Krac_10576</name>
</gene>
<dbReference type="InParanoid" id="D6THP8"/>
<keyword evidence="3" id="KW-0489">Methyltransferase</keyword>
<protein>
    <submittedName>
        <fullName evidence="3">Methyltransferase type 11</fullName>
    </submittedName>
</protein>
<keyword evidence="1 3" id="KW-0808">Transferase</keyword>
<accession>D6THP8</accession>
<evidence type="ECO:0000256" key="1">
    <source>
        <dbReference type="ARBA" id="ARBA00022679"/>
    </source>
</evidence>
<comment type="caution">
    <text evidence="3">The sequence shown here is derived from an EMBL/GenBank/DDBJ whole genome shotgun (WGS) entry which is preliminary data.</text>
</comment>
<dbReference type="SUPFAM" id="SSF53335">
    <property type="entry name" value="S-adenosyl-L-methionine-dependent methyltransferases"/>
    <property type="match status" value="1"/>
</dbReference>
<dbReference type="AlphaFoldDB" id="D6THP8"/>
<feature type="domain" description="Methyltransferase type 11" evidence="2">
    <location>
        <begin position="45"/>
        <end position="143"/>
    </location>
</feature>
<reference evidence="3 4" key="1">
    <citation type="journal article" date="2011" name="Stand. Genomic Sci.">
        <title>Non-contiguous finished genome sequence and contextual data of the filamentous soil bacterium Ktedonobacter racemifer type strain (SOSP1-21).</title>
        <authorList>
            <person name="Chang Y.J."/>
            <person name="Land M."/>
            <person name="Hauser L."/>
            <person name="Chertkov O."/>
            <person name="Del Rio T.G."/>
            <person name="Nolan M."/>
            <person name="Copeland A."/>
            <person name="Tice H."/>
            <person name="Cheng J.F."/>
            <person name="Lucas S."/>
            <person name="Han C."/>
            <person name="Goodwin L."/>
            <person name="Pitluck S."/>
            <person name="Ivanova N."/>
            <person name="Ovchinikova G."/>
            <person name="Pati A."/>
            <person name="Chen A."/>
            <person name="Palaniappan K."/>
            <person name="Mavromatis K."/>
            <person name="Liolios K."/>
            <person name="Brettin T."/>
            <person name="Fiebig A."/>
            <person name="Rohde M."/>
            <person name="Abt B."/>
            <person name="Goker M."/>
            <person name="Detter J.C."/>
            <person name="Woyke T."/>
            <person name="Bristow J."/>
            <person name="Eisen J.A."/>
            <person name="Markowitz V."/>
            <person name="Hugenholtz P."/>
            <person name="Kyrpides N.C."/>
            <person name="Klenk H.P."/>
            <person name="Lapidus A."/>
        </authorList>
    </citation>
    <scope>NUCLEOTIDE SEQUENCE [LARGE SCALE GENOMIC DNA]</scope>
    <source>
        <strain evidence="4">DSM 44963</strain>
    </source>
</reference>
<dbReference type="GO" id="GO:0016126">
    <property type="term" value="P:sterol biosynthetic process"/>
    <property type="evidence" value="ECO:0007669"/>
    <property type="project" value="TreeGrafter"/>
</dbReference>
<dbReference type="GO" id="GO:0032259">
    <property type="term" value="P:methylation"/>
    <property type="evidence" value="ECO:0007669"/>
    <property type="project" value="UniProtKB-KW"/>
</dbReference>
<evidence type="ECO:0000313" key="3">
    <source>
        <dbReference type="EMBL" id="EFH89053.1"/>
    </source>
</evidence>
<dbReference type="RefSeq" id="WP_007905365.1">
    <property type="nucleotide sequence ID" value="NZ_ADVG01000001.1"/>
</dbReference>
<sequence>MRDILFGHPAGLLGRLGGRIMARQNQPLYNWTLSLLPIQAGDHVLEVGFGTGEAIHLLTKQTQAALIAGVDASTAMLSMAKKRNAAALLSGRVQLEQGSAEHLPFADNTFHKAFAINSVQLWSDRKAAIRELYRVLRSDGMLALTLQPHNAKTDQDFKAIGEQLLFDLTQIGFFNTELQIKEHTPTNILCALGRK</sequence>
<dbReference type="InterPro" id="IPR050447">
    <property type="entry name" value="Erg6_SMT_methyltransf"/>
</dbReference>
<organism evidence="3 4">
    <name type="scientific">Ktedonobacter racemifer DSM 44963</name>
    <dbReference type="NCBI Taxonomy" id="485913"/>
    <lineage>
        <taxon>Bacteria</taxon>
        <taxon>Bacillati</taxon>
        <taxon>Chloroflexota</taxon>
        <taxon>Ktedonobacteria</taxon>
        <taxon>Ktedonobacterales</taxon>
        <taxon>Ktedonobacteraceae</taxon>
        <taxon>Ktedonobacter</taxon>
    </lineage>
</organism>
<evidence type="ECO:0000259" key="2">
    <source>
        <dbReference type="Pfam" id="PF08241"/>
    </source>
</evidence>
<dbReference type="InterPro" id="IPR013216">
    <property type="entry name" value="Methyltransf_11"/>
</dbReference>
<dbReference type="OrthoDB" id="43862at2"/>
<evidence type="ECO:0000313" key="4">
    <source>
        <dbReference type="Proteomes" id="UP000004508"/>
    </source>
</evidence>
<dbReference type="CDD" id="cd02440">
    <property type="entry name" value="AdoMet_MTases"/>
    <property type="match status" value="1"/>
</dbReference>
<dbReference type="STRING" id="485913.Krac_10576"/>
<dbReference type="InterPro" id="IPR029063">
    <property type="entry name" value="SAM-dependent_MTases_sf"/>
</dbReference>
<dbReference type="PANTHER" id="PTHR44068">
    <property type="entry name" value="ZGC:194242"/>
    <property type="match status" value="1"/>
</dbReference>
<name>D6THP8_KTERA</name>
<dbReference type="Pfam" id="PF08241">
    <property type="entry name" value="Methyltransf_11"/>
    <property type="match status" value="1"/>
</dbReference>
<dbReference type="Gene3D" id="3.40.50.150">
    <property type="entry name" value="Vaccinia Virus protein VP39"/>
    <property type="match status" value="1"/>
</dbReference>
<proteinExistence type="predicted"/>
<dbReference type="EMBL" id="ADVG01000001">
    <property type="protein sequence ID" value="EFH89053.1"/>
    <property type="molecule type" value="Genomic_DNA"/>
</dbReference>
<dbReference type="eggNOG" id="COG2226">
    <property type="taxonomic scope" value="Bacteria"/>
</dbReference>
<keyword evidence="4" id="KW-1185">Reference proteome</keyword>
<dbReference type="GO" id="GO:0003838">
    <property type="term" value="F:sterol 24-C-methyltransferase activity"/>
    <property type="evidence" value="ECO:0007669"/>
    <property type="project" value="TreeGrafter"/>
</dbReference>